<organism evidence="3 4">
    <name type="scientific">Clostridium manihotivorum</name>
    <dbReference type="NCBI Taxonomy" id="2320868"/>
    <lineage>
        <taxon>Bacteria</taxon>
        <taxon>Bacillati</taxon>
        <taxon>Bacillota</taxon>
        <taxon>Clostridia</taxon>
        <taxon>Eubacteriales</taxon>
        <taxon>Clostridiaceae</taxon>
        <taxon>Clostridium</taxon>
    </lineage>
</organism>
<accession>A0A3R5R071</accession>
<dbReference type="RefSeq" id="WP_128214326.1">
    <property type="nucleotide sequence ID" value="NZ_CP025746.1"/>
</dbReference>
<keyword evidence="1" id="KW-0479">Metal-binding</keyword>
<evidence type="ECO:0000313" key="4">
    <source>
        <dbReference type="Proteomes" id="UP000286268"/>
    </source>
</evidence>
<dbReference type="InterPro" id="IPR004360">
    <property type="entry name" value="Glyas_Fos-R_dOase_dom"/>
</dbReference>
<protein>
    <submittedName>
        <fullName evidence="3">Glyoxalase</fullName>
    </submittedName>
</protein>
<dbReference type="EMBL" id="CP025746">
    <property type="protein sequence ID" value="QAA33599.1"/>
    <property type="molecule type" value="Genomic_DNA"/>
</dbReference>
<feature type="domain" description="VOC" evidence="2">
    <location>
        <begin position="3"/>
        <end position="116"/>
    </location>
</feature>
<keyword evidence="4" id="KW-1185">Reference proteome</keyword>
<dbReference type="GO" id="GO:0004493">
    <property type="term" value="F:methylmalonyl-CoA epimerase activity"/>
    <property type="evidence" value="ECO:0007669"/>
    <property type="project" value="TreeGrafter"/>
</dbReference>
<dbReference type="Proteomes" id="UP000286268">
    <property type="component" value="Chromosome"/>
</dbReference>
<dbReference type="InterPro" id="IPR037523">
    <property type="entry name" value="VOC_core"/>
</dbReference>
<dbReference type="PROSITE" id="PS51819">
    <property type="entry name" value="VOC"/>
    <property type="match status" value="1"/>
</dbReference>
<dbReference type="GO" id="GO:0046491">
    <property type="term" value="P:L-methylmalonyl-CoA metabolic process"/>
    <property type="evidence" value="ECO:0007669"/>
    <property type="project" value="TreeGrafter"/>
</dbReference>
<dbReference type="GO" id="GO:0046872">
    <property type="term" value="F:metal ion binding"/>
    <property type="evidence" value="ECO:0007669"/>
    <property type="project" value="UniProtKB-KW"/>
</dbReference>
<dbReference type="Gene3D" id="3.10.180.10">
    <property type="entry name" value="2,3-Dihydroxybiphenyl 1,2-Dioxygenase, domain 1"/>
    <property type="match status" value="1"/>
</dbReference>
<name>A0A3R5R071_9CLOT</name>
<reference evidence="3 4" key="1">
    <citation type="submission" date="2018-01" db="EMBL/GenBank/DDBJ databases">
        <title>Genome Sequencing and Assembly of Anaerobacter polyendosporus strain CT4.</title>
        <authorList>
            <person name="Tachaapaikoon C."/>
            <person name="Sutheeworapong S."/>
            <person name="Jenjaroenpun P."/>
            <person name="Wongsurawat T."/>
            <person name="Nookeaw I."/>
            <person name="Cheawchanlertfa P."/>
            <person name="Kosugi A."/>
            <person name="Cheevadhanarak S."/>
            <person name="Ratanakhanokchai K."/>
        </authorList>
    </citation>
    <scope>NUCLEOTIDE SEQUENCE [LARGE SCALE GENOMIC DNA]</scope>
    <source>
        <strain evidence="3 4">CT4</strain>
    </source>
</reference>
<evidence type="ECO:0000313" key="3">
    <source>
        <dbReference type="EMBL" id="QAA33599.1"/>
    </source>
</evidence>
<dbReference type="OrthoDB" id="192739at2"/>
<dbReference type="PANTHER" id="PTHR43048:SF3">
    <property type="entry name" value="METHYLMALONYL-COA EPIMERASE, MITOCHONDRIAL"/>
    <property type="match status" value="1"/>
</dbReference>
<dbReference type="SUPFAM" id="SSF54593">
    <property type="entry name" value="Glyoxalase/Bleomycin resistance protein/Dihydroxybiphenyl dioxygenase"/>
    <property type="match status" value="1"/>
</dbReference>
<proteinExistence type="predicted"/>
<evidence type="ECO:0000256" key="1">
    <source>
        <dbReference type="ARBA" id="ARBA00022723"/>
    </source>
</evidence>
<sequence>MFKSGTITIVVSDIKKAVQFYVDTLELKLQAQVDGHLAQVEAPGLSITLLNPNGDQNIQIKKSESISIGFEVDNLDSTMELLKSRGIEFEAVNDGNAARLAYFNDPEGNSLYLIEVKPQSF</sequence>
<dbReference type="PANTHER" id="PTHR43048">
    <property type="entry name" value="METHYLMALONYL-COA EPIMERASE"/>
    <property type="match status" value="1"/>
</dbReference>
<dbReference type="InterPro" id="IPR051785">
    <property type="entry name" value="MMCE/EMCE_epimerase"/>
</dbReference>
<gene>
    <name evidence="3" type="ORF">C1I91_19240</name>
</gene>
<dbReference type="AlphaFoldDB" id="A0A3R5R071"/>
<dbReference type="Pfam" id="PF00903">
    <property type="entry name" value="Glyoxalase"/>
    <property type="match status" value="1"/>
</dbReference>
<dbReference type="InterPro" id="IPR029068">
    <property type="entry name" value="Glyas_Bleomycin-R_OHBP_Dase"/>
</dbReference>
<dbReference type="KEGG" id="cmah:C1I91_19240"/>
<evidence type="ECO:0000259" key="2">
    <source>
        <dbReference type="PROSITE" id="PS51819"/>
    </source>
</evidence>